<dbReference type="EMBL" id="JBHLVZ010000002">
    <property type="protein sequence ID" value="MFC0384849.1"/>
    <property type="molecule type" value="Genomic_DNA"/>
</dbReference>
<keyword evidence="2" id="KW-1185">Reference proteome</keyword>
<comment type="caution">
    <text evidence="1">The sequence shown here is derived from an EMBL/GenBank/DDBJ whole genome shotgun (WGS) entry which is preliminary data.</text>
</comment>
<reference evidence="1 2" key="1">
    <citation type="submission" date="2024-09" db="EMBL/GenBank/DDBJ databases">
        <authorList>
            <person name="Sun Q."/>
            <person name="Mori K."/>
        </authorList>
    </citation>
    <scope>NUCLEOTIDE SEQUENCE [LARGE SCALE GENOMIC DNA]</scope>
    <source>
        <strain evidence="1 2">CCM 7468</strain>
    </source>
</reference>
<evidence type="ECO:0008006" key="3">
    <source>
        <dbReference type="Google" id="ProtNLM"/>
    </source>
</evidence>
<gene>
    <name evidence="1" type="ORF">ACFFIC_04700</name>
</gene>
<proteinExistence type="predicted"/>
<dbReference type="RefSeq" id="WP_377048983.1">
    <property type="nucleotide sequence ID" value="NZ_JBHLVZ010000002.1"/>
</dbReference>
<accession>A0ABV6IML2</accession>
<protein>
    <recommendedName>
        <fullName evidence="3">Flagellar assembly protein FliH</fullName>
    </recommendedName>
</protein>
<dbReference type="Proteomes" id="UP001589789">
    <property type="component" value="Unassembled WGS sequence"/>
</dbReference>
<name>A0ABV6IML2_9PROT</name>
<evidence type="ECO:0000313" key="1">
    <source>
        <dbReference type="EMBL" id="MFC0384849.1"/>
    </source>
</evidence>
<sequence length="206" mass="21311">MSGLRTLFLPSFDAPVVPAPEAPLPPSLEEQLEAARREGHAAGLRDGEARGRAAEQAARDALRDETIRVALLQLEDARAAAREAVDEGVGALAATLAAMVDAALPGAAAREAGALLEPLVRALGPLEQAPAGAVLRVPPALLDHARARFAGLGLPIEPDEGLPEGDARIAWRHGGIDLDLSRRRAAIREILAALGLAPDDPSGDDA</sequence>
<organism evidence="1 2">
    <name type="scientific">Muricoccus vinaceus</name>
    <dbReference type="NCBI Taxonomy" id="424704"/>
    <lineage>
        <taxon>Bacteria</taxon>
        <taxon>Pseudomonadati</taxon>
        <taxon>Pseudomonadota</taxon>
        <taxon>Alphaproteobacteria</taxon>
        <taxon>Acetobacterales</taxon>
        <taxon>Roseomonadaceae</taxon>
        <taxon>Muricoccus</taxon>
    </lineage>
</organism>
<evidence type="ECO:0000313" key="2">
    <source>
        <dbReference type="Proteomes" id="UP001589789"/>
    </source>
</evidence>